<dbReference type="AlphaFoldDB" id="A0A9P0A327"/>
<name>A0A9P0A327_BEMTA</name>
<dbReference type="EMBL" id="OU963871">
    <property type="protein sequence ID" value="CAH0383374.1"/>
    <property type="molecule type" value="Genomic_DNA"/>
</dbReference>
<accession>A0A9P0A327</accession>
<protein>
    <submittedName>
        <fullName evidence="2">Uncharacterized protein</fullName>
    </submittedName>
</protein>
<evidence type="ECO:0000256" key="1">
    <source>
        <dbReference type="SAM" id="Coils"/>
    </source>
</evidence>
<evidence type="ECO:0000313" key="3">
    <source>
        <dbReference type="Proteomes" id="UP001152759"/>
    </source>
</evidence>
<dbReference type="Proteomes" id="UP001152759">
    <property type="component" value="Chromosome 10"/>
</dbReference>
<reference evidence="2" key="1">
    <citation type="submission" date="2021-12" db="EMBL/GenBank/DDBJ databases">
        <authorList>
            <person name="King R."/>
        </authorList>
    </citation>
    <scope>NUCLEOTIDE SEQUENCE</scope>
</reference>
<keyword evidence="1" id="KW-0175">Coiled coil</keyword>
<proteinExistence type="predicted"/>
<sequence length="248" mass="28248">MKMKIPVKKISDKKGKILGIRRLKKAICLEATADKKEDIIDMFKTDLKQANLEVKEVTKDIVTVKIESVPQETTNGMICEELTKGIDSNNIPLEKVTDNIQFLRRRNAKQWGRSIVYARLGGEIADLIIKEKEFYMGYSGRVRSTPSICIMACGKCGDFQHSQRFCEAENKICFKCGASDHERGKCKTTDQKCLLCARHKRPSTHGFMTYLCPLYREAVEKQLAREGVGLRERTLEGFIMENDELTSI</sequence>
<organism evidence="2 3">
    <name type="scientific">Bemisia tabaci</name>
    <name type="common">Sweetpotato whitefly</name>
    <name type="synonym">Aleurodes tabaci</name>
    <dbReference type="NCBI Taxonomy" id="7038"/>
    <lineage>
        <taxon>Eukaryota</taxon>
        <taxon>Metazoa</taxon>
        <taxon>Ecdysozoa</taxon>
        <taxon>Arthropoda</taxon>
        <taxon>Hexapoda</taxon>
        <taxon>Insecta</taxon>
        <taxon>Pterygota</taxon>
        <taxon>Neoptera</taxon>
        <taxon>Paraneoptera</taxon>
        <taxon>Hemiptera</taxon>
        <taxon>Sternorrhyncha</taxon>
        <taxon>Aleyrodoidea</taxon>
        <taxon>Aleyrodidae</taxon>
        <taxon>Aleyrodinae</taxon>
        <taxon>Bemisia</taxon>
    </lineage>
</organism>
<keyword evidence="3" id="KW-1185">Reference proteome</keyword>
<evidence type="ECO:0000313" key="2">
    <source>
        <dbReference type="EMBL" id="CAH0383374.1"/>
    </source>
</evidence>
<gene>
    <name evidence="2" type="ORF">BEMITA_LOCUS2830</name>
</gene>
<feature type="coiled-coil region" evidence="1">
    <location>
        <begin position="40"/>
        <end position="67"/>
    </location>
</feature>